<gene>
    <name evidence="2" type="ORF">CPOL0286_LOCUS6840</name>
</gene>
<protein>
    <submittedName>
        <fullName evidence="2">Uncharacterized protein</fullName>
    </submittedName>
</protein>
<reference evidence="2" key="1">
    <citation type="submission" date="2021-01" db="EMBL/GenBank/DDBJ databases">
        <authorList>
            <person name="Corre E."/>
            <person name="Pelletier E."/>
            <person name="Niang G."/>
            <person name="Scheremetjew M."/>
            <person name="Finn R."/>
            <person name="Kale V."/>
            <person name="Holt S."/>
            <person name="Cochrane G."/>
            <person name="Meng A."/>
            <person name="Brown T."/>
            <person name="Cohen L."/>
        </authorList>
    </citation>
    <scope>NUCLEOTIDE SEQUENCE</scope>
    <source>
        <strain evidence="2">UIO037</strain>
    </source>
</reference>
<feature type="compositionally biased region" description="Basic and acidic residues" evidence="1">
    <location>
        <begin position="93"/>
        <end position="103"/>
    </location>
</feature>
<accession>A0A7S4HWX5</accession>
<dbReference type="EMBL" id="HBKO01015094">
    <property type="protein sequence ID" value="CAE2211788.1"/>
    <property type="molecule type" value="Transcribed_RNA"/>
</dbReference>
<evidence type="ECO:0000256" key="1">
    <source>
        <dbReference type="SAM" id="MobiDB-lite"/>
    </source>
</evidence>
<sequence>MSSSFTPPSLTTALGEEKMAYNLPKDTNVQLYPWASQPDIRHAKKAIWASQKPNEVPAPFDRCEDPARATLEPRRAEQSLASSPSRKLLQGFHVDRHPLGGDA</sequence>
<evidence type="ECO:0000313" key="2">
    <source>
        <dbReference type="EMBL" id="CAE2211788.1"/>
    </source>
</evidence>
<dbReference type="AlphaFoldDB" id="A0A7S4HWX5"/>
<proteinExistence type="predicted"/>
<name>A0A7S4HWX5_9EUKA</name>
<organism evidence="2">
    <name type="scientific">Prymnesium polylepis</name>
    <dbReference type="NCBI Taxonomy" id="72548"/>
    <lineage>
        <taxon>Eukaryota</taxon>
        <taxon>Haptista</taxon>
        <taxon>Haptophyta</taxon>
        <taxon>Prymnesiophyceae</taxon>
        <taxon>Prymnesiales</taxon>
        <taxon>Prymnesiaceae</taxon>
        <taxon>Prymnesium</taxon>
    </lineage>
</organism>
<feature type="region of interest" description="Disordered" evidence="1">
    <location>
        <begin position="72"/>
        <end position="103"/>
    </location>
</feature>